<keyword evidence="2" id="KW-1185">Reference proteome</keyword>
<name>A0A2P5EVR5_TREOI</name>
<organism evidence="1 2">
    <name type="scientific">Trema orientale</name>
    <name type="common">Charcoal tree</name>
    <name type="synonym">Celtis orientalis</name>
    <dbReference type="NCBI Taxonomy" id="63057"/>
    <lineage>
        <taxon>Eukaryota</taxon>
        <taxon>Viridiplantae</taxon>
        <taxon>Streptophyta</taxon>
        <taxon>Embryophyta</taxon>
        <taxon>Tracheophyta</taxon>
        <taxon>Spermatophyta</taxon>
        <taxon>Magnoliopsida</taxon>
        <taxon>eudicotyledons</taxon>
        <taxon>Gunneridae</taxon>
        <taxon>Pentapetalae</taxon>
        <taxon>rosids</taxon>
        <taxon>fabids</taxon>
        <taxon>Rosales</taxon>
        <taxon>Cannabaceae</taxon>
        <taxon>Trema</taxon>
    </lineage>
</organism>
<protein>
    <submittedName>
        <fullName evidence="1">Uncharacterized protein</fullName>
    </submittedName>
</protein>
<dbReference type="Proteomes" id="UP000237000">
    <property type="component" value="Unassembled WGS sequence"/>
</dbReference>
<dbReference type="AlphaFoldDB" id="A0A2P5EVR5"/>
<comment type="caution">
    <text evidence="1">The sequence shown here is derived from an EMBL/GenBank/DDBJ whole genome shotgun (WGS) entry which is preliminary data.</text>
</comment>
<accession>A0A2P5EVR5</accession>
<evidence type="ECO:0000313" key="1">
    <source>
        <dbReference type="EMBL" id="PON89628.1"/>
    </source>
</evidence>
<evidence type="ECO:0000313" key="2">
    <source>
        <dbReference type="Proteomes" id="UP000237000"/>
    </source>
</evidence>
<gene>
    <name evidence="1" type="ORF">TorRG33x02_146100</name>
</gene>
<reference evidence="2" key="1">
    <citation type="submission" date="2016-06" db="EMBL/GenBank/DDBJ databases">
        <title>Parallel loss of symbiosis genes in relatives of nitrogen-fixing non-legume Parasponia.</title>
        <authorList>
            <person name="Van Velzen R."/>
            <person name="Holmer R."/>
            <person name="Bu F."/>
            <person name="Rutten L."/>
            <person name="Van Zeijl A."/>
            <person name="Liu W."/>
            <person name="Santuari L."/>
            <person name="Cao Q."/>
            <person name="Sharma T."/>
            <person name="Shen D."/>
            <person name="Roswanjaya Y."/>
            <person name="Wardhani T."/>
            <person name="Kalhor M.S."/>
            <person name="Jansen J."/>
            <person name="Van den Hoogen J."/>
            <person name="Gungor B."/>
            <person name="Hartog M."/>
            <person name="Hontelez J."/>
            <person name="Verver J."/>
            <person name="Yang W.-C."/>
            <person name="Schijlen E."/>
            <person name="Repin R."/>
            <person name="Schilthuizen M."/>
            <person name="Schranz E."/>
            <person name="Heidstra R."/>
            <person name="Miyata K."/>
            <person name="Fedorova E."/>
            <person name="Kohlen W."/>
            <person name="Bisseling T."/>
            <person name="Smit S."/>
            <person name="Geurts R."/>
        </authorList>
    </citation>
    <scope>NUCLEOTIDE SEQUENCE [LARGE SCALE GENOMIC DNA]</scope>
    <source>
        <strain evidence="2">cv. RG33-2</strain>
    </source>
</reference>
<dbReference type="InParanoid" id="A0A2P5EVR5"/>
<proteinExistence type="predicted"/>
<dbReference type="EMBL" id="JXTC01000092">
    <property type="protein sequence ID" value="PON89628.1"/>
    <property type="molecule type" value="Genomic_DNA"/>
</dbReference>
<sequence length="81" mass="8931">MASSSSSNNGACSVFGSGSISISGSSAPPPSFYLDEKWKLSKKESLSRSCRYSSSRHWLDFLDSESRRERGDEFLTLLSLE</sequence>